<feature type="domain" description="DUF7787" evidence="2">
    <location>
        <begin position="199"/>
        <end position="228"/>
    </location>
</feature>
<dbReference type="STRING" id="542762.A0A4S4ETW1"/>
<protein>
    <submittedName>
        <fullName evidence="3">Uncharacterized protein</fullName>
    </submittedName>
</protein>
<feature type="domain" description="Brr2 N-terminal helicase PWI" evidence="1">
    <location>
        <begin position="97"/>
        <end position="160"/>
    </location>
</feature>
<proteinExistence type="predicted"/>
<dbReference type="Pfam" id="PF18149">
    <property type="entry name" value="Helicase_PWI"/>
    <property type="match status" value="1"/>
</dbReference>
<gene>
    <name evidence="3" type="ORF">TEA_021875</name>
</gene>
<evidence type="ECO:0000259" key="1">
    <source>
        <dbReference type="Pfam" id="PF18149"/>
    </source>
</evidence>
<dbReference type="EMBL" id="SDRB02002239">
    <property type="protein sequence ID" value="THG19875.1"/>
    <property type="molecule type" value="Genomic_DNA"/>
</dbReference>
<dbReference type="InterPro" id="IPR041094">
    <property type="entry name" value="Brr2_helicase_PWI"/>
</dbReference>
<organism evidence="3 4">
    <name type="scientific">Camellia sinensis var. sinensis</name>
    <name type="common">China tea</name>
    <dbReference type="NCBI Taxonomy" id="542762"/>
    <lineage>
        <taxon>Eukaryota</taxon>
        <taxon>Viridiplantae</taxon>
        <taxon>Streptophyta</taxon>
        <taxon>Embryophyta</taxon>
        <taxon>Tracheophyta</taxon>
        <taxon>Spermatophyta</taxon>
        <taxon>Magnoliopsida</taxon>
        <taxon>eudicotyledons</taxon>
        <taxon>Gunneridae</taxon>
        <taxon>Pentapetalae</taxon>
        <taxon>asterids</taxon>
        <taxon>Ericales</taxon>
        <taxon>Theaceae</taxon>
        <taxon>Camellia</taxon>
    </lineage>
</organism>
<dbReference type="InterPro" id="IPR056689">
    <property type="entry name" value="DUF7787"/>
</dbReference>
<evidence type="ECO:0000313" key="3">
    <source>
        <dbReference type="EMBL" id="THG19875.1"/>
    </source>
</evidence>
<comment type="caution">
    <text evidence="3">The sequence shown here is derived from an EMBL/GenBank/DDBJ whole genome shotgun (WGS) entry which is preliminary data.</text>
</comment>
<evidence type="ECO:0000313" key="4">
    <source>
        <dbReference type="Proteomes" id="UP000306102"/>
    </source>
</evidence>
<evidence type="ECO:0000259" key="2">
    <source>
        <dbReference type="Pfam" id="PF25042"/>
    </source>
</evidence>
<dbReference type="Proteomes" id="UP000306102">
    <property type="component" value="Unassembled WGS sequence"/>
</dbReference>
<dbReference type="Pfam" id="PF25042">
    <property type="entry name" value="DUF7787"/>
    <property type="match status" value="1"/>
</dbReference>
<dbReference type="PANTHER" id="PTHR35096">
    <property type="entry name" value="BNAA08G28570D PROTEIN"/>
    <property type="match status" value="1"/>
</dbReference>
<dbReference type="AlphaFoldDB" id="A0A4S4ETW1"/>
<accession>A0A4S4ETW1</accession>
<sequence length="365" mass="40532">MLSLVQQQLGGGQPPETVDAAADEVLGVLKNNNPNKREEIEKLLNPMSNHVFDQMVSFGNLITDFQEKEDNVMIDDNVGFTVVFDEEEEQNGFDHDDLKVETELLGHLQFDNFNLVKCLLQNRLKIVWCTRLARAEDQETREKIEEEMLDSGLELAAILEQKGTNSVKSSLAAPRKPQRSSAMEFQTAKPNARMQLHLTIIDMHGFKKIHNTAKKVLIDAVNSMELMDPSRSTLNEENVSSCAHMTLEEAIKDLADLKWQECCVTSIQTLNSVNYDLVVHNTDAEAESSKPKLKQKTRSRKRRKFLTLGAAGGDSADTATAAAAAAHGCGYFGGSNLITETERTRITDFNDDDFGATGGDCSEYS</sequence>
<name>A0A4S4ETW1_CAMSN</name>
<dbReference type="PANTHER" id="PTHR35096:SF8">
    <property type="entry name" value="OS03G0308600 PROTEIN"/>
    <property type="match status" value="1"/>
</dbReference>
<keyword evidence="4" id="KW-1185">Reference proteome</keyword>
<reference evidence="3 4" key="1">
    <citation type="journal article" date="2018" name="Proc. Natl. Acad. Sci. U.S.A.">
        <title>Draft genome sequence of Camellia sinensis var. sinensis provides insights into the evolution of the tea genome and tea quality.</title>
        <authorList>
            <person name="Wei C."/>
            <person name="Yang H."/>
            <person name="Wang S."/>
            <person name="Zhao J."/>
            <person name="Liu C."/>
            <person name="Gao L."/>
            <person name="Xia E."/>
            <person name="Lu Y."/>
            <person name="Tai Y."/>
            <person name="She G."/>
            <person name="Sun J."/>
            <person name="Cao H."/>
            <person name="Tong W."/>
            <person name="Gao Q."/>
            <person name="Li Y."/>
            <person name="Deng W."/>
            <person name="Jiang X."/>
            <person name="Wang W."/>
            <person name="Chen Q."/>
            <person name="Zhang S."/>
            <person name="Li H."/>
            <person name="Wu J."/>
            <person name="Wang P."/>
            <person name="Li P."/>
            <person name="Shi C."/>
            <person name="Zheng F."/>
            <person name="Jian J."/>
            <person name="Huang B."/>
            <person name="Shan D."/>
            <person name="Shi M."/>
            <person name="Fang C."/>
            <person name="Yue Y."/>
            <person name="Li F."/>
            <person name="Li D."/>
            <person name="Wei S."/>
            <person name="Han B."/>
            <person name="Jiang C."/>
            <person name="Yin Y."/>
            <person name="Xia T."/>
            <person name="Zhang Z."/>
            <person name="Bennetzen J.L."/>
            <person name="Zhao S."/>
            <person name="Wan X."/>
        </authorList>
    </citation>
    <scope>NUCLEOTIDE SEQUENCE [LARGE SCALE GENOMIC DNA]</scope>
    <source>
        <strain evidence="4">cv. Shuchazao</strain>
        <tissue evidence="3">Leaf</tissue>
    </source>
</reference>